<reference evidence="3" key="1">
    <citation type="submission" date="2018-12" db="EMBL/GenBank/DDBJ databases">
        <title>Complete genome sequence of an uncultured bacterium of the candidate phylum Bipolaricaulota.</title>
        <authorList>
            <person name="Kadnikov V.V."/>
            <person name="Mardanov A.V."/>
            <person name="Beletsky A.V."/>
            <person name="Frank Y.A."/>
            <person name="Karnachuk O.V."/>
            <person name="Ravin N.V."/>
        </authorList>
    </citation>
    <scope>NUCLEOTIDE SEQUENCE [LARGE SCALE GENOMIC DNA]</scope>
</reference>
<feature type="domain" description="DUF4097" evidence="1">
    <location>
        <begin position="126"/>
        <end position="271"/>
    </location>
</feature>
<name>A0A410FWI0_BIPS1</name>
<organism evidence="2 3">
    <name type="scientific">Bipolaricaulis sibiricus</name>
    <dbReference type="NCBI Taxonomy" id="2501609"/>
    <lineage>
        <taxon>Bacteria</taxon>
        <taxon>Candidatus Bipolaricaulota</taxon>
        <taxon>Candidatus Bipolaricaulia</taxon>
        <taxon>Candidatus Bipolaricaulales</taxon>
        <taxon>Candidatus Bipolaricaulaceae</taxon>
        <taxon>Candidatus Bipolaricaulis</taxon>
    </lineage>
</organism>
<protein>
    <recommendedName>
        <fullName evidence="1">DUF4097 domain-containing protein</fullName>
    </recommendedName>
</protein>
<gene>
    <name evidence="2" type="ORF">BIP78_1619</name>
</gene>
<dbReference type="InterPro" id="IPR025164">
    <property type="entry name" value="Toastrack_DUF4097"/>
</dbReference>
<dbReference type="EMBL" id="CP034928">
    <property type="protein sequence ID" value="QAA77383.1"/>
    <property type="molecule type" value="Genomic_DNA"/>
</dbReference>
<evidence type="ECO:0000313" key="2">
    <source>
        <dbReference type="EMBL" id="QAA77383.1"/>
    </source>
</evidence>
<dbReference type="AlphaFoldDB" id="A0A410FWI0"/>
<proteinExistence type="predicted"/>
<dbReference type="Proteomes" id="UP000287233">
    <property type="component" value="Chromosome"/>
</dbReference>
<evidence type="ECO:0000259" key="1">
    <source>
        <dbReference type="Pfam" id="PF13349"/>
    </source>
</evidence>
<dbReference type="KEGG" id="bih:BIP78_1619"/>
<sequence length="275" mass="28572">MGGIGFALAGVALCLAGCDEGAFRAEATAADHHEFTVAGPVRLIAESSNGRIVVRGELGLQTASATVTRHSRGRTVAEAERRLGQLVYTAAANGPVITLRYQQADQPGDVGRYGGVDFEVTVPAEAEVEVRTSNGSIALQGGAGTAYLATSNGRVSVADRVGDLTVRTSNGEIRLERVQGGVDGETSNGWVHYVGHPEGIGPHRLRTSNGSVVVRVPRGLSIAFRASVSNGSITSDLALVGDTEGKDWNAVLNPPALTEMDLRTSNGSIRIEAAD</sequence>
<evidence type="ECO:0000313" key="3">
    <source>
        <dbReference type="Proteomes" id="UP000287233"/>
    </source>
</evidence>
<dbReference type="Pfam" id="PF13349">
    <property type="entry name" value="DUF4097"/>
    <property type="match status" value="1"/>
</dbReference>
<accession>A0A410FWI0</accession>